<evidence type="ECO:0000313" key="3">
    <source>
        <dbReference type="Proteomes" id="UP000534783"/>
    </source>
</evidence>
<feature type="signal peptide" evidence="1">
    <location>
        <begin position="1"/>
        <end position="24"/>
    </location>
</feature>
<sequence length="400" mass="46086">MIFSRAALVLFLRLFSLPIFFLQADPVAAQLSLESDPIPPSDPEPPRLRFTPSLEVTYEYDDNILLRAVNRISDHITRVRPGFNLLVEQERVQWVTDLKVEFAFYRNHPDLSTFDRAQNIDTHLTLRPSGVWTFEFRDTFTHSNDPTEQLDLLFRRSEYYSNVLSLKAGYRLSPRLTMEGEAINRITQFKDPTLIDVTEDALRGGLVYRLTPVVTLFPEYRYRNFYFENRGHTEAHTVSLREEYRFTETLTGRAMVGGVVIVDRGTAQSELLLGLGAEQRYSPTVVFRADYLRDVSVVGGLSGTFISDTVSGSATYHVTQWFDSIFAATWTSQQPMLSTRSDIDTLWLRIEEQVDITSWLKGVASYSYRRQNFHEEGVRDIYDNRFFIGLTAYTTYPPAP</sequence>
<reference evidence="2 3" key="1">
    <citation type="journal article" date="2020" name="Nature">
        <title>Bacterial chemolithoautotrophy via manganese oxidation.</title>
        <authorList>
            <person name="Yu H."/>
            <person name="Leadbetter J.R."/>
        </authorList>
    </citation>
    <scope>NUCLEOTIDE SEQUENCE [LARGE SCALE GENOMIC DNA]</scope>
    <source>
        <strain evidence="2 3">Mn-1</strain>
    </source>
</reference>
<feature type="chain" id="PRO_5031189728" evidence="1">
    <location>
        <begin position="25"/>
        <end position="400"/>
    </location>
</feature>
<keyword evidence="1" id="KW-0732">Signal</keyword>
<evidence type="ECO:0000256" key="1">
    <source>
        <dbReference type="SAM" id="SignalP"/>
    </source>
</evidence>
<organism evidence="2 3">
    <name type="scientific">Candidatus Manganitrophus noduliformans</name>
    <dbReference type="NCBI Taxonomy" id="2606439"/>
    <lineage>
        <taxon>Bacteria</taxon>
        <taxon>Pseudomonadati</taxon>
        <taxon>Nitrospirota</taxon>
        <taxon>Nitrospiria</taxon>
        <taxon>Candidatus Troglogloeales</taxon>
        <taxon>Candidatus Manganitrophaceae</taxon>
        <taxon>Candidatus Manganitrophus</taxon>
    </lineage>
</organism>
<dbReference type="RefSeq" id="WP_168058886.1">
    <property type="nucleotide sequence ID" value="NZ_VTOW01000001.1"/>
</dbReference>
<dbReference type="EMBL" id="VTOW01000001">
    <property type="protein sequence ID" value="NKE70649.1"/>
    <property type="molecule type" value="Genomic_DNA"/>
</dbReference>
<accession>A0A7X6DNX5</accession>
<gene>
    <name evidence="2" type="ORF">MNODULE_07860</name>
</gene>
<dbReference type="AlphaFoldDB" id="A0A7X6DNX5"/>
<keyword evidence="3" id="KW-1185">Reference proteome</keyword>
<protein>
    <submittedName>
        <fullName evidence="2">Uncharacterized protein</fullName>
    </submittedName>
</protein>
<comment type="caution">
    <text evidence="2">The sequence shown here is derived from an EMBL/GenBank/DDBJ whole genome shotgun (WGS) entry which is preliminary data.</text>
</comment>
<name>A0A7X6DNX5_9BACT</name>
<evidence type="ECO:0000313" key="2">
    <source>
        <dbReference type="EMBL" id="NKE70649.1"/>
    </source>
</evidence>
<dbReference type="Proteomes" id="UP000534783">
    <property type="component" value="Unassembled WGS sequence"/>
</dbReference>
<proteinExistence type="predicted"/>